<evidence type="ECO:0000256" key="1">
    <source>
        <dbReference type="SAM" id="Phobius"/>
    </source>
</evidence>
<dbReference type="Gene3D" id="2.60.40.650">
    <property type="match status" value="1"/>
</dbReference>
<dbReference type="GO" id="GO:0043546">
    <property type="term" value="F:molybdopterin cofactor binding"/>
    <property type="evidence" value="ECO:0007669"/>
    <property type="project" value="TreeGrafter"/>
</dbReference>
<protein>
    <submittedName>
        <fullName evidence="3">Molybdopterin-binding protein</fullName>
    </submittedName>
</protein>
<dbReference type="SUPFAM" id="SSF56524">
    <property type="entry name" value="Oxidoreductase molybdopterin-binding domain"/>
    <property type="match status" value="1"/>
</dbReference>
<feature type="transmembrane region" description="Helical" evidence="1">
    <location>
        <begin position="103"/>
        <end position="125"/>
    </location>
</feature>
<dbReference type="Proteomes" id="UP000185696">
    <property type="component" value="Unassembled WGS sequence"/>
</dbReference>
<dbReference type="Pfam" id="PF00174">
    <property type="entry name" value="Oxidored_molyb"/>
    <property type="match status" value="1"/>
</dbReference>
<dbReference type="SUPFAM" id="SSF81296">
    <property type="entry name" value="E set domains"/>
    <property type="match status" value="1"/>
</dbReference>
<dbReference type="OrthoDB" id="9795587at2"/>
<reference evidence="3 4" key="1">
    <citation type="submission" date="2016-12" db="EMBL/GenBank/DDBJ databases">
        <title>The draft genome sequence of Actinophytocola xinjiangensis.</title>
        <authorList>
            <person name="Wang W."/>
            <person name="Yuan L."/>
        </authorList>
    </citation>
    <scope>NUCLEOTIDE SEQUENCE [LARGE SCALE GENOMIC DNA]</scope>
    <source>
        <strain evidence="3 4">CGMCC 4.4663</strain>
    </source>
</reference>
<keyword evidence="1" id="KW-0812">Transmembrane</keyword>
<name>A0A7Z0WKP8_9PSEU</name>
<dbReference type="InterPro" id="IPR000572">
    <property type="entry name" value="OxRdtase_Mopterin-bd_dom"/>
</dbReference>
<dbReference type="GO" id="GO:0006790">
    <property type="term" value="P:sulfur compound metabolic process"/>
    <property type="evidence" value="ECO:0007669"/>
    <property type="project" value="TreeGrafter"/>
</dbReference>
<dbReference type="AlphaFoldDB" id="A0A7Z0WKP8"/>
<gene>
    <name evidence="3" type="ORF">BLA60_28145</name>
</gene>
<keyword evidence="1" id="KW-1133">Transmembrane helix</keyword>
<evidence type="ECO:0000313" key="4">
    <source>
        <dbReference type="Proteomes" id="UP000185696"/>
    </source>
</evidence>
<dbReference type="InterPro" id="IPR036374">
    <property type="entry name" value="OxRdtase_Mopterin-bd_sf"/>
</dbReference>
<keyword evidence="1" id="KW-0472">Membrane</keyword>
<evidence type="ECO:0000259" key="2">
    <source>
        <dbReference type="Pfam" id="PF00174"/>
    </source>
</evidence>
<evidence type="ECO:0000313" key="3">
    <source>
        <dbReference type="EMBL" id="OLF07260.1"/>
    </source>
</evidence>
<feature type="transmembrane region" description="Helical" evidence="1">
    <location>
        <begin position="141"/>
        <end position="162"/>
    </location>
</feature>
<dbReference type="GO" id="GO:0008482">
    <property type="term" value="F:sulfite oxidase activity"/>
    <property type="evidence" value="ECO:0007669"/>
    <property type="project" value="TreeGrafter"/>
</dbReference>
<feature type="transmembrane region" description="Helical" evidence="1">
    <location>
        <begin position="80"/>
        <end position="97"/>
    </location>
</feature>
<dbReference type="InterPro" id="IPR014756">
    <property type="entry name" value="Ig_E-set"/>
</dbReference>
<feature type="domain" description="Oxidoreductase molybdopterin-binding" evidence="2">
    <location>
        <begin position="213"/>
        <end position="367"/>
    </location>
</feature>
<organism evidence="3 4">
    <name type="scientific">Actinophytocola xinjiangensis</name>
    <dbReference type="NCBI Taxonomy" id="485602"/>
    <lineage>
        <taxon>Bacteria</taxon>
        <taxon>Bacillati</taxon>
        <taxon>Actinomycetota</taxon>
        <taxon>Actinomycetes</taxon>
        <taxon>Pseudonocardiales</taxon>
        <taxon>Pseudonocardiaceae</taxon>
    </lineage>
</organism>
<comment type="caution">
    <text evidence="3">The sequence shown here is derived from an EMBL/GenBank/DDBJ whole genome shotgun (WGS) entry which is preliminary data.</text>
</comment>
<dbReference type="PANTHER" id="PTHR19372:SF7">
    <property type="entry name" value="SULFITE OXIDASE, MITOCHONDRIAL"/>
    <property type="match status" value="1"/>
</dbReference>
<sequence>MIAVGAALAAGHLVAGFVGPPASPFLAVGNWVRDLSPHPVTEWAKQTFGTADKLVLFLGVTLVLLAVVVAGALASRRRAWPGLLVAVGLGIVGFVAVTSRPDLGQLGFLAPIASLLAGVFTFRLLHTRALTTTTSGDRRAFLRLSGGVALGAGLLGGLGAVLSSRVDVEASRREVGRLRVADPAPPVPAGADFPGTASFITANRDFYRIDTALTVPQVSAQDWRLRVHGLVERELDLDFAALSGRRLVERPVTLACVSNEVGGSLVSTAEFIGVPLRELLDEAGVRPDADQLLSTSVDGFTAGSPVDAVLDPARGALLAIGMNGEPLPVEHGFPARLVVPGLYGYVSATKWVTDLELTTFAAKQGYWIPRGWSARGPVKTQSRIDTPHDGSATGGELTVAGVAWAPAVGIDRVEVGVDGRWRDAELATEVSVNTWRMWRVRLDLAPGDHRIAVRATDRTGATQTDRLAPPAPDGATGWHTVTVTVS</sequence>
<dbReference type="GO" id="GO:0020037">
    <property type="term" value="F:heme binding"/>
    <property type="evidence" value="ECO:0007669"/>
    <property type="project" value="TreeGrafter"/>
</dbReference>
<dbReference type="Gene3D" id="3.90.420.10">
    <property type="entry name" value="Oxidoreductase, molybdopterin-binding domain"/>
    <property type="match status" value="1"/>
</dbReference>
<proteinExistence type="predicted"/>
<dbReference type="EMBL" id="MSIF01000017">
    <property type="protein sequence ID" value="OLF07260.1"/>
    <property type="molecule type" value="Genomic_DNA"/>
</dbReference>
<dbReference type="PANTHER" id="PTHR19372">
    <property type="entry name" value="SULFITE REDUCTASE"/>
    <property type="match status" value="1"/>
</dbReference>
<feature type="transmembrane region" description="Helical" evidence="1">
    <location>
        <begin position="54"/>
        <end position="73"/>
    </location>
</feature>
<accession>A0A7Z0WKP8</accession>
<keyword evidence="4" id="KW-1185">Reference proteome</keyword>